<feature type="region of interest" description="Disordered" evidence="1">
    <location>
        <begin position="810"/>
        <end position="833"/>
    </location>
</feature>
<evidence type="ECO:0000313" key="3">
    <source>
        <dbReference type="Proteomes" id="UP000324629"/>
    </source>
</evidence>
<feature type="compositionally biased region" description="Polar residues" evidence="1">
    <location>
        <begin position="821"/>
        <end position="833"/>
    </location>
</feature>
<organism evidence="2 3">
    <name type="scientific">Paragonimus westermani</name>
    <dbReference type="NCBI Taxonomy" id="34504"/>
    <lineage>
        <taxon>Eukaryota</taxon>
        <taxon>Metazoa</taxon>
        <taxon>Spiralia</taxon>
        <taxon>Lophotrochozoa</taxon>
        <taxon>Platyhelminthes</taxon>
        <taxon>Trematoda</taxon>
        <taxon>Digenea</taxon>
        <taxon>Plagiorchiida</taxon>
        <taxon>Troglotremata</taxon>
        <taxon>Troglotrematidae</taxon>
        <taxon>Paragonimus</taxon>
    </lineage>
</organism>
<feature type="compositionally biased region" description="Polar residues" evidence="1">
    <location>
        <begin position="48"/>
        <end position="61"/>
    </location>
</feature>
<feature type="region of interest" description="Disordered" evidence="1">
    <location>
        <begin position="20"/>
        <end position="61"/>
    </location>
</feature>
<sequence length="1322" mass="145501">MMSDFTDDIDSVPGYKNYSELFDYSPPPAPLDDMPGEPPSRGRIPLSSVENVPAASNPTATSKSRAMCTSKVNLDVASLKEYDSLLRLLKRCSNVACKGWSLTRPKDLLRLTCFDVCEDYAVFGWTNGFLTIVERSQHNRIHSIMVEDRRQSILSKSTGTTVTSDISIRISTSSVICVCLCTVNSPIRNSHAICESGSTEIFIFRIPRCFEGTLIMKNLSRSVIRGLHHNLLLAVPHVSPTAELIITGDLRGLLVASRYNNQLATYSSSILTVVPGSILDMQAHGSLLLITGRSFPTDQNREDDEAVEIVNSCSLIYFLFDVTSKHLFKLELTALLPPELRLSVSCRRPSWLPRRSLPQSPTFICSVTSDLSTHDCKIHSQSNPVAALFVVENLTVSLYRLVFVNSESMGFFSIPRISVLPSAISTDRQVLLPPQISGAAKSSAIKSCISRVFFKSRPERYMIVLSSNLLLMWTSETVDDRTSSSSSSSLPPSPSPTSILALIELKHFDCVDASSNVAPRSAVNLLAYSDQLGDIQSVTGLWLRPRTGPMTTIPVDLEPRFNGYGGVGLEIWVHRKTPKHFGDEVPSLVLLSTRPMCASEIAVAPTVDLASLFSECYPSRGSVRRLTTAPCPSSAPQLRSTHCNVQADCPKPKLCALPVDRSREARGLTGAASDEVCLNGPSNSPSVTNVTGNFELGREVSEDWIPDRQWDFIENNSNEASSSGAYTTQSTLLEIVNPLETVTSPFMCSTYTELVDPAFHSNSNHSSAELTDEANLGLQSGNQDVVNVVTPEGSSAFSNRRFSFTEAVETESIDDRRMSPVSEQLSNQSVTETKSSNLSDSVLYPVADSQINQFSNHVDERIHGASAVTDTWSVYCCPSCTTTSVDPAEAGNALGNLLERDDVETIPFVEFSGRAGIAVFHSATSSLEWILSPKSFDLVHSLHISPDGKLIWCLRKQTKQVSADTLTTGYAVDVCLERDGLPALLKAWTAGQTGLWESNVLLRVTSLDLQNTHALFTTYSGSVKTQIDLSPCRPYCQSYTWPCPNYHVLQVAVSERGLVWALAVTKHAFNKREEFNGSMEELVETDIAPSELPIIKSEFYRQWIVEQATSLFTWSSSFSWVLDISKMFWFLCLLTASLPGIHSGRSNFSKTPAKIISQLRASHWHPLLLPTFLQPSAQQLMTCLSTSLDSLTQVVNSSFQLAFSYNTTQLSASADKLNSSRKRLPNTTGWMFVRSVTQGHSLNIQTPDGDCDGGVLYGCGYFLPNLCPPYKPDDLHWYQVPAFLYVLYIWCHSGSSLSCSCTVIGDLFMKRSSFYHSRLVTG</sequence>
<keyword evidence="3" id="KW-1185">Reference proteome</keyword>
<comment type="caution">
    <text evidence="2">The sequence shown here is derived from an EMBL/GenBank/DDBJ whole genome shotgun (WGS) entry which is preliminary data.</text>
</comment>
<evidence type="ECO:0000313" key="2">
    <source>
        <dbReference type="EMBL" id="KAA3674481.1"/>
    </source>
</evidence>
<gene>
    <name evidence="2" type="ORF">DEA37_0007792</name>
</gene>
<reference evidence="2 3" key="1">
    <citation type="journal article" date="2019" name="Gigascience">
        <title>Whole-genome sequence of the oriental lung fluke Paragonimus westermani.</title>
        <authorList>
            <person name="Oey H."/>
            <person name="Zakrzewski M."/>
            <person name="Narain K."/>
            <person name="Devi K.R."/>
            <person name="Agatsuma T."/>
            <person name="Nawaratna S."/>
            <person name="Gobert G.N."/>
            <person name="Jones M.K."/>
            <person name="Ragan M.A."/>
            <person name="McManus D.P."/>
            <person name="Krause L."/>
        </authorList>
    </citation>
    <scope>NUCLEOTIDE SEQUENCE [LARGE SCALE GENOMIC DNA]</scope>
    <source>
        <strain evidence="2 3">IND2009</strain>
    </source>
</reference>
<dbReference type="Proteomes" id="UP000324629">
    <property type="component" value="Unassembled WGS sequence"/>
</dbReference>
<proteinExistence type="predicted"/>
<evidence type="ECO:0000256" key="1">
    <source>
        <dbReference type="SAM" id="MobiDB-lite"/>
    </source>
</evidence>
<dbReference type="EMBL" id="QNGE01003124">
    <property type="protein sequence ID" value="KAA3674481.1"/>
    <property type="molecule type" value="Genomic_DNA"/>
</dbReference>
<accession>A0A5J4NFM4</accession>
<protein>
    <submittedName>
        <fullName evidence="2">Uncharacterized protein</fullName>
    </submittedName>
</protein>
<name>A0A5J4NFM4_9TREM</name>